<keyword evidence="1" id="KW-0472">Membrane</keyword>
<feature type="non-terminal residue" evidence="2">
    <location>
        <position position="1"/>
    </location>
</feature>
<evidence type="ECO:0000256" key="1">
    <source>
        <dbReference type="SAM" id="Phobius"/>
    </source>
</evidence>
<feature type="transmembrane region" description="Helical" evidence="1">
    <location>
        <begin position="24"/>
        <end position="46"/>
    </location>
</feature>
<evidence type="ECO:0000313" key="2">
    <source>
        <dbReference type="EMBL" id="SVA96334.1"/>
    </source>
</evidence>
<feature type="transmembrane region" description="Helical" evidence="1">
    <location>
        <begin position="179"/>
        <end position="202"/>
    </location>
</feature>
<feature type="transmembrane region" description="Helical" evidence="1">
    <location>
        <begin position="66"/>
        <end position="85"/>
    </location>
</feature>
<dbReference type="EMBL" id="UINC01023847">
    <property type="protein sequence ID" value="SVA96334.1"/>
    <property type="molecule type" value="Genomic_DNA"/>
</dbReference>
<feature type="transmembrane region" description="Helical" evidence="1">
    <location>
        <begin position="106"/>
        <end position="127"/>
    </location>
</feature>
<keyword evidence="1" id="KW-0812">Transmembrane</keyword>
<feature type="transmembrane region" description="Helical" evidence="1">
    <location>
        <begin position="248"/>
        <end position="264"/>
    </location>
</feature>
<organism evidence="2">
    <name type="scientific">marine metagenome</name>
    <dbReference type="NCBI Taxonomy" id="408172"/>
    <lineage>
        <taxon>unclassified sequences</taxon>
        <taxon>metagenomes</taxon>
        <taxon>ecological metagenomes</taxon>
    </lineage>
</organism>
<sequence>IRLKFSMKTVTSWFMGQKGAMRKFVSVLDGVILFFIFVVLFSYVFGGFGIDIAGYSILQSNELHKPLVQLLFLIFFRMCLFRQDIRGKMNSIESLVHSMDPLIKRSVVFGFFGFIIGILPRLSSIFLGETTRGGQGFDVDFVPTNLVNHFWQLMTQYIPKVLGLWTPAVQLYDYGIQSFYFLNGIFLVIVIFLISQAIISFLKPRWQEVKDIVRLRGLVFNPSQVFLVLPILICTAVIISQGSPATRYLFPLHGVVSIWTAIYLEKLRHKSKIFFTFALIGWCMFSAVGIYQTYVTHGIVRDFSIVEKPNRYSKIIEFCKEHEILHAYSGYGISAVGSFLSRGDLQIAEYTKDVWGWKIKERLAREDDFAIIVDGRNSSHLETYQKYLDGNLHSYSRNIVKGENSADDLYYIFSNFQGEAEIIDRLRSLIVG</sequence>
<feature type="transmembrane region" description="Helical" evidence="1">
    <location>
        <begin position="223"/>
        <end position="242"/>
    </location>
</feature>
<name>A0A382A4L2_9ZZZZ</name>
<protein>
    <submittedName>
        <fullName evidence="2">Uncharacterized protein</fullName>
    </submittedName>
</protein>
<dbReference type="AlphaFoldDB" id="A0A382A4L2"/>
<feature type="transmembrane region" description="Helical" evidence="1">
    <location>
        <begin position="273"/>
        <end position="294"/>
    </location>
</feature>
<keyword evidence="1" id="KW-1133">Transmembrane helix</keyword>
<reference evidence="2" key="1">
    <citation type="submission" date="2018-05" db="EMBL/GenBank/DDBJ databases">
        <authorList>
            <person name="Lanie J.A."/>
            <person name="Ng W.-L."/>
            <person name="Kazmierczak K.M."/>
            <person name="Andrzejewski T.M."/>
            <person name="Davidsen T.M."/>
            <person name="Wayne K.J."/>
            <person name="Tettelin H."/>
            <person name="Glass J.I."/>
            <person name="Rusch D."/>
            <person name="Podicherti R."/>
            <person name="Tsui H.-C.T."/>
            <person name="Winkler M.E."/>
        </authorList>
    </citation>
    <scope>NUCLEOTIDE SEQUENCE</scope>
</reference>
<proteinExistence type="predicted"/>
<accession>A0A382A4L2</accession>
<gene>
    <name evidence="2" type="ORF">METZ01_LOCUS149188</name>
</gene>